<dbReference type="InterPro" id="IPR022234">
    <property type="entry name" value="DUF3759"/>
</dbReference>
<dbReference type="InterPro" id="IPR035992">
    <property type="entry name" value="Ricin_B-like_lectins"/>
</dbReference>
<evidence type="ECO:0000256" key="1">
    <source>
        <dbReference type="ARBA" id="ARBA00006509"/>
    </source>
</evidence>
<comment type="caution">
    <text evidence="5">The sequence shown here is derived from an EMBL/GenBank/DDBJ whole genome shotgun (WGS) entry which is preliminary data.</text>
</comment>
<dbReference type="InterPro" id="IPR000509">
    <property type="entry name" value="Ribosomal_eL36"/>
</dbReference>
<evidence type="ECO:0000313" key="5">
    <source>
        <dbReference type="EMBL" id="CAG8501603.1"/>
    </source>
</evidence>
<dbReference type="SUPFAM" id="SSF50370">
    <property type="entry name" value="Ricin B-like lectins"/>
    <property type="match status" value="1"/>
</dbReference>
<gene>
    <name evidence="5" type="ORF">POCULU_LOCUS2602</name>
</gene>
<accession>A0A9N8ZNH1</accession>
<evidence type="ECO:0000256" key="3">
    <source>
        <dbReference type="ARBA" id="ARBA00023274"/>
    </source>
</evidence>
<organism evidence="5 6">
    <name type="scientific">Paraglomus occultum</name>
    <dbReference type="NCBI Taxonomy" id="144539"/>
    <lineage>
        <taxon>Eukaryota</taxon>
        <taxon>Fungi</taxon>
        <taxon>Fungi incertae sedis</taxon>
        <taxon>Mucoromycota</taxon>
        <taxon>Glomeromycotina</taxon>
        <taxon>Glomeromycetes</taxon>
        <taxon>Paraglomerales</taxon>
        <taxon>Paraglomeraceae</taxon>
        <taxon>Paraglomus</taxon>
    </lineage>
</organism>
<evidence type="ECO:0000256" key="4">
    <source>
        <dbReference type="RuleBase" id="RU000665"/>
    </source>
</evidence>
<proteinExistence type="inferred from homology"/>
<dbReference type="GO" id="GO:0005840">
    <property type="term" value="C:ribosome"/>
    <property type="evidence" value="ECO:0007669"/>
    <property type="project" value="UniProtKB-KW"/>
</dbReference>
<dbReference type="Gene3D" id="1.10.10.1760">
    <property type="entry name" value="60S ribosomal protein L36"/>
    <property type="match status" value="1"/>
</dbReference>
<dbReference type="Pfam" id="PF01158">
    <property type="entry name" value="Ribosomal_L36e"/>
    <property type="match status" value="1"/>
</dbReference>
<reference evidence="5" key="1">
    <citation type="submission" date="2021-06" db="EMBL/GenBank/DDBJ databases">
        <authorList>
            <person name="Kallberg Y."/>
            <person name="Tangrot J."/>
            <person name="Rosling A."/>
        </authorList>
    </citation>
    <scope>NUCLEOTIDE SEQUENCE</scope>
    <source>
        <strain evidence="5">IA702</strain>
    </source>
</reference>
<dbReference type="Pfam" id="PF12585">
    <property type="entry name" value="DUF3759"/>
    <property type="match status" value="1"/>
</dbReference>
<dbReference type="FunFam" id="1.10.10.1760:FF:000001">
    <property type="entry name" value="60S ribosomal protein L36"/>
    <property type="match status" value="1"/>
</dbReference>
<dbReference type="Gene3D" id="2.80.10.50">
    <property type="match status" value="1"/>
</dbReference>
<dbReference type="PROSITE" id="PS01190">
    <property type="entry name" value="RIBOSOMAL_L36E"/>
    <property type="match status" value="1"/>
</dbReference>
<comment type="similarity">
    <text evidence="1 4">Belongs to the eukaryotic ribosomal protein eL36 family.</text>
</comment>
<dbReference type="AlphaFoldDB" id="A0A9N8ZNH1"/>
<dbReference type="OrthoDB" id="9616667at2759"/>
<sequence>MRIDTQHDQSEIIEDGFPSGWFYIKSQLNNHILEPTLMSVNNDATIVIKEQRFGLDADSQLWSFDDGFLVNKASGKVLELKGGYIRRLHWTYLCQWDRRSSPAPPAQLWHTSNNFISTKVADNFVIEIMDNSVVVWKQKDGDNLNQKWTFEPMMAIKEKIVDDFEGGVEVTRGKCSHLVFVNRAHEIAMSGDLENLHSEVVAGAAAYKAIEAWNEKREREGLSLDDPIYKEVLTLVAQDHIVKLFKNGVSKVGNIEKLSKRTKFVRDIVREVAGFAPYERRVMELLKNSKDKRARKLAKKRLGTFTRAKRKVEELSTIIAESRRAH</sequence>
<dbReference type="Proteomes" id="UP000789572">
    <property type="component" value="Unassembled WGS sequence"/>
</dbReference>
<dbReference type="EMBL" id="CAJVPJ010000250">
    <property type="protein sequence ID" value="CAG8501603.1"/>
    <property type="molecule type" value="Genomic_DNA"/>
</dbReference>
<dbReference type="InterPro" id="IPR038097">
    <property type="entry name" value="Ribosomal_eL36_sf"/>
</dbReference>
<keyword evidence="3 4" id="KW-0687">Ribonucleoprotein</keyword>
<name>A0A9N8ZNH1_9GLOM</name>
<dbReference type="PANTHER" id="PTHR10114">
    <property type="entry name" value="60S RIBOSOMAL PROTEIN L36"/>
    <property type="match status" value="1"/>
</dbReference>
<evidence type="ECO:0000313" key="6">
    <source>
        <dbReference type="Proteomes" id="UP000789572"/>
    </source>
</evidence>
<dbReference type="GO" id="GO:1990904">
    <property type="term" value="C:ribonucleoprotein complex"/>
    <property type="evidence" value="ECO:0007669"/>
    <property type="project" value="UniProtKB-KW"/>
</dbReference>
<protein>
    <recommendedName>
        <fullName evidence="4">60S ribosomal protein L36</fullName>
    </recommendedName>
</protein>
<dbReference type="GO" id="GO:0006412">
    <property type="term" value="P:translation"/>
    <property type="evidence" value="ECO:0007669"/>
    <property type="project" value="InterPro"/>
</dbReference>
<keyword evidence="2 4" id="KW-0689">Ribosomal protein</keyword>
<evidence type="ECO:0000256" key="2">
    <source>
        <dbReference type="ARBA" id="ARBA00022980"/>
    </source>
</evidence>
<keyword evidence="6" id="KW-1185">Reference proteome</keyword>
<dbReference type="GO" id="GO:0003735">
    <property type="term" value="F:structural constituent of ribosome"/>
    <property type="evidence" value="ECO:0007669"/>
    <property type="project" value="InterPro"/>
</dbReference>